<sequence length="341" mass="38272">MKYRYIGKTGLRVSPICMGTMTFGTQCDKKEAFRIMDKAYEHGVNFYDTAELYPVPPEAELAGITEEWVGEWMLTKSRDSIILATKVAGAASGWFVPPIRHGLTAIDRFHIERAVEGSLRKLKTDYIDLYQMHWPDTVVPIEESLEAFDRLVRAGKVRYIGTSNDTAYGTAKALMTSHYRGLARFESIQNNFSLLNRRFLDELSTLCEKEQVSLLPYSPLAGGVLSGKYNQAMKPEEAHGRFADYLKSPNQRQRAMAQRFMNDRTLASTQKYLKIAADAGLHPVTLATAWSKQFNFVASTIIGATSAEQLDASLAAMELTLSDEVLRACDKVHEEILYPMG</sequence>
<dbReference type="Proteomes" id="UP000075359">
    <property type="component" value="Unassembled WGS sequence"/>
</dbReference>
<dbReference type="GO" id="GO:0005829">
    <property type="term" value="C:cytosol"/>
    <property type="evidence" value="ECO:0007669"/>
    <property type="project" value="TreeGrafter"/>
</dbReference>
<dbReference type="GO" id="GO:0016491">
    <property type="term" value="F:oxidoreductase activity"/>
    <property type="evidence" value="ECO:0007669"/>
    <property type="project" value="UniProtKB-KW"/>
</dbReference>
<dbReference type="PANTHER" id="PTHR43364:SF4">
    <property type="entry name" value="NAD(P)-LINKED OXIDOREDUCTASE SUPERFAMILY PROTEIN"/>
    <property type="match status" value="1"/>
</dbReference>
<dbReference type="AlphaFoldDB" id="A0A151CDV8"/>
<protein>
    <submittedName>
        <fullName evidence="3">Aldo/keto reductase</fullName>
    </submittedName>
</protein>
<dbReference type="Pfam" id="PF00248">
    <property type="entry name" value="Aldo_ket_red"/>
    <property type="match status" value="1"/>
</dbReference>
<dbReference type="STRING" id="1630136.AS592_02910"/>
<keyword evidence="4" id="KW-1185">Reference proteome</keyword>
<dbReference type="EMBL" id="LNKT01000067">
    <property type="protein sequence ID" value="KYJ85704.1"/>
    <property type="molecule type" value="Genomic_DNA"/>
</dbReference>
<dbReference type="RefSeq" id="WP_067332099.1">
    <property type="nucleotide sequence ID" value="NZ_LNKT01000067.1"/>
</dbReference>
<feature type="domain" description="NADP-dependent oxidoreductase" evidence="2">
    <location>
        <begin position="15"/>
        <end position="333"/>
    </location>
</feature>
<accession>A0A151CDV8</accession>
<comment type="caution">
    <text evidence="3">The sequence shown here is derived from an EMBL/GenBank/DDBJ whole genome shotgun (WGS) entry which is preliminary data.</text>
</comment>
<evidence type="ECO:0000256" key="1">
    <source>
        <dbReference type="ARBA" id="ARBA00023002"/>
    </source>
</evidence>
<evidence type="ECO:0000259" key="2">
    <source>
        <dbReference type="Pfam" id="PF00248"/>
    </source>
</evidence>
<proteinExistence type="predicted"/>
<organism evidence="3 4">
    <name type="scientific">Sulfurovum riftiae</name>
    <dbReference type="NCBI Taxonomy" id="1630136"/>
    <lineage>
        <taxon>Bacteria</taxon>
        <taxon>Pseudomonadati</taxon>
        <taxon>Campylobacterota</taxon>
        <taxon>Epsilonproteobacteria</taxon>
        <taxon>Campylobacterales</taxon>
        <taxon>Sulfurovaceae</taxon>
        <taxon>Sulfurovum</taxon>
    </lineage>
</organism>
<reference evidence="3 4" key="1">
    <citation type="submission" date="2015-11" db="EMBL/GenBank/DDBJ databases">
        <title>Draft genome of Sulfurovum riftiae 1812E, a member of the Epsilonproteobacteria isolated from the tube of the deep-sea hydrothermal vent tubewom Riftia pachyptila.</title>
        <authorList>
            <person name="Vetriani C."/>
            <person name="Giovannelli D."/>
        </authorList>
    </citation>
    <scope>NUCLEOTIDE SEQUENCE [LARGE SCALE GENOMIC DNA]</scope>
    <source>
        <strain evidence="3 4">1812E</strain>
    </source>
</reference>
<dbReference type="SUPFAM" id="SSF51430">
    <property type="entry name" value="NAD(P)-linked oxidoreductase"/>
    <property type="match status" value="1"/>
</dbReference>
<dbReference type="InterPro" id="IPR036812">
    <property type="entry name" value="NAD(P)_OxRdtase_dom_sf"/>
</dbReference>
<dbReference type="OrthoDB" id="5328358at2"/>
<evidence type="ECO:0000313" key="3">
    <source>
        <dbReference type="EMBL" id="KYJ85704.1"/>
    </source>
</evidence>
<gene>
    <name evidence="3" type="ORF">AS592_02910</name>
</gene>
<dbReference type="InterPro" id="IPR050523">
    <property type="entry name" value="AKR_Detox_Biosynth"/>
</dbReference>
<dbReference type="CDD" id="cd19094">
    <property type="entry name" value="AKR_Tas-like"/>
    <property type="match status" value="1"/>
</dbReference>
<dbReference type="Gene3D" id="3.20.20.100">
    <property type="entry name" value="NADP-dependent oxidoreductase domain"/>
    <property type="match status" value="1"/>
</dbReference>
<keyword evidence="1" id="KW-0560">Oxidoreductase</keyword>
<dbReference type="PANTHER" id="PTHR43364">
    <property type="entry name" value="NADH-SPECIFIC METHYLGLYOXAL REDUCTASE-RELATED"/>
    <property type="match status" value="1"/>
</dbReference>
<dbReference type="InterPro" id="IPR023210">
    <property type="entry name" value="NADP_OxRdtase_dom"/>
</dbReference>
<evidence type="ECO:0000313" key="4">
    <source>
        <dbReference type="Proteomes" id="UP000075359"/>
    </source>
</evidence>
<name>A0A151CDV8_9BACT</name>